<comment type="caution">
    <text evidence="2">The sequence shown here is derived from an EMBL/GenBank/DDBJ whole genome shotgun (WGS) entry which is preliminary data.</text>
</comment>
<dbReference type="RefSeq" id="WP_270023569.1">
    <property type="nucleotide sequence ID" value="NZ_JAPDDP010000004.1"/>
</dbReference>
<gene>
    <name evidence="2" type="ORF">OJ997_03235</name>
</gene>
<sequence length="439" mass="47652">MWDREAARRRGERRQVAETPREPPVLARQPVAEATNASPQLRDWEEQESLRYVEGLRLDDLSVRAVQVAIGTPPTGWWTKEDAQAFSKWRVANGLTRGGKLTGGALDALVRTQAAAGNHDELIHLVADYFDLDLQPGTLSVRFDATLTAVSGTSFDGLGLKLITIGPAAFRNARALFVAIRKQLDEPSFFGASGPPPQILTDAEAKDAADANSGVFQDSRSVHAVQAVLGAKPTGQIDADTAQFIAASQQGRGVMPTGLLDEPQLLKVVEELLRRGELDALVRIVVDFFTIPEVGVLDVKVDPDLGRAFAVRSGGTGTPATLTFGTIGGSPAGVIHLIAHAYEDVRLRRERRSADARRFLGYKVEILSDRLPEEDVPGFVSDATAALDRFLALDVAEQIDLWEAFVETRGKVQQRLGPTTGNEALQARYWAVQPPVRTP</sequence>
<feature type="region of interest" description="Disordered" evidence="1">
    <location>
        <begin position="1"/>
        <end position="42"/>
    </location>
</feature>
<reference evidence="2" key="1">
    <citation type="submission" date="2022-10" db="EMBL/GenBank/DDBJ databases">
        <title>The WGS of Solirubrobacter phytolaccae KCTC 29190.</title>
        <authorList>
            <person name="Jiang Z."/>
        </authorList>
    </citation>
    <scope>NUCLEOTIDE SEQUENCE</scope>
    <source>
        <strain evidence="2">KCTC 29190</strain>
    </source>
</reference>
<evidence type="ECO:0000313" key="3">
    <source>
        <dbReference type="Proteomes" id="UP001147653"/>
    </source>
</evidence>
<dbReference type="Proteomes" id="UP001147653">
    <property type="component" value="Unassembled WGS sequence"/>
</dbReference>
<accession>A0A9X3S5U1</accession>
<name>A0A9X3S5U1_9ACTN</name>
<dbReference type="EMBL" id="JAPDDP010000004">
    <property type="protein sequence ID" value="MDA0179299.1"/>
    <property type="molecule type" value="Genomic_DNA"/>
</dbReference>
<protein>
    <recommendedName>
        <fullName evidence="4">Peptidoglycan binding-like domain-containing protein</fullName>
    </recommendedName>
</protein>
<feature type="compositionally biased region" description="Basic and acidic residues" evidence="1">
    <location>
        <begin position="1"/>
        <end position="21"/>
    </location>
</feature>
<organism evidence="2 3">
    <name type="scientific">Solirubrobacter phytolaccae</name>
    <dbReference type="NCBI Taxonomy" id="1404360"/>
    <lineage>
        <taxon>Bacteria</taxon>
        <taxon>Bacillati</taxon>
        <taxon>Actinomycetota</taxon>
        <taxon>Thermoleophilia</taxon>
        <taxon>Solirubrobacterales</taxon>
        <taxon>Solirubrobacteraceae</taxon>
        <taxon>Solirubrobacter</taxon>
    </lineage>
</organism>
<proteinExistence type="predicted"/>
<evidence type="ECO:0000256" key="1">
    <source>
        <dbReference type="SAM" id="MobiDB-lite"/>
    </source>
</evidence>
<keyword evidence="3" id="KW-1185">Reference proteome</keyword>
<dbReference type="AlphaFoldDB" id="A0A9X3S5U1"/>
<evidence type="ECO:0000313" key="2">
    <source>
        <dbReference type="EMBL" id="MDA0179299.1"/>
    </source>
</evidence>
<evidence type="ECO:0008006" key="4">
    <source>
        <dbReference type="Google" id="ProtNLM"/>
    </source>
</evidence>